<feature type="region of interest" description="Disordered" evidence="4">
    <location>
        <begin position="703"/>
        <end position="731"/>
    </location>
</feature>
<dbReference type="PANTHER" id="PTHR48033:SF10">
    <property type="entry name" value="RNA-BINDING PROTEIN SQUID"/>
    <property type="match status" value="1"/>
</dbReference>
<feature type="chain" id="PRO_5029702043" description="RRM domain-containing protein" evidence="5">
    <location>
        <begin position="27"/>
        <end position="821"/>
    </location>
</feature>
<dbReference type="OrthoDB" id="448349at2759"/>
<comment type="caution">
    <text evidence="7">The sequence shown here is derived from an EMBL/GenBank/DDBJ whole genome shotgun (WGS) entry which is preliminary data.</text>
</comment>
<keyword evidence="3" id="KW-0694">RNA-binding</keyword>
<gene>
    <name evidence="7" type="ORF">FOZ60_013331</name>
</gene>
<accession>A0A7J6PMZ6</accession>
<evidence type="ECO:0000256" key="5">
    <source>
        <dbReference type="SAM" id="SignalP"/>
    </source>
</evidence>
<reference evidence="7 8" key="1">
    <citation type="submission" date="2020-04" db="EMBL/GenBank/DDBJ databases">
        <title>Perkinsus olseni comparative genomics.</title>
        <authorList>
            <person name="Bogema D.R."/>
        </authorList>
    </citation>
    <scope>NUCLEOTIDE SEQUENCE [LARGE SCALE GENOMIC DNA]</scope>
    <source>
        <strain evidence="7">00978-12</strain>
    </source>
</reference>
<evidence type="ECO:0000313" key="7">
    <source>
        <dbReference type="EMBL" id="KAF4696980.1"/>
    </source>
</evidence>
<evidence type="ECO:0000313" key="8">
    <source>
        <dbReference type="Proteomes" id="UP000541610"/>
    </source>
</evidence>
<dbReference type="PROSITE" id="PS50102">
    <property type="entry name" value="RRM"/>
    <property type="match status" value="1"/>
</dbReference>
<dbReference type="SMART" id="SM00360">
    <property type="entry name" value="RRM"/>
    <property type="match status" value="2"/>
</dbReference>
<keyword evidence="5" id="KW-0732">Signal</keyword>
<dbReference type="Proteomes" id="UP000541610">
    <property type="component" value="Unassembled WGS sequence"/>
</dbReference>
<keyword evidence="2" id="KW-0539">Nucleus</keyword>
<dbReference type="InterPro" id="IPR012677">
    <property type="entry name" value="Nucleotide-bd_a/b_plait_sf"/>
</dbReference>
<dbReference type="GO" id="GO:0000785">
    <property type="term" value="C:chromatin"/>
    <property type="evidence" value="ECO:0007669"/>
    <property type="project" value="TreeGrafter"/>
</dbReference>
<organism evidence="7 8">
    <name type="scientific">Perkinsus olseni</name>
    <name type="common">Perkinsus atlanticus</name>
    <dbReference type="NCBI Taxonomy" id="32597"/>
    <lineage>
        <taxon>Eukaryota</taxon>
        <taxon>Sar</taxon>
        <taxon>Alveolata</taxon>
        <taxon>Perkinsozoa</taxon>
        <taxon>Perkinsea</taxon>
        <taxon>Perkinsida</taxon>
        <taxon>Perkinsidae</taxon>
        <taxon>Perkinsus</taxon>
    </lineage>
</organism>
<dbReference type="GO" id="GO:0005654">
    <property type="term" value="C:nucleoplasm"/>
    <property type="evidence" value="ECO:0007669"/>
    <property type="project" value="TreeGrafter"/>
</dbReference>
<evidence type="ECO:0000256" key="4">
    <source>
        <dbReference type="SAM" id="MobiDB-lite"/>
    </source>
</evidence>
<dbReference type="GO" id="GO:0010468">
    <property type="term" value="P:regulation of gene expression"/>
    <property type="evidence" value="ECO:0007669"/>
    <property type="project" value="TreeGrafter"/>
</dbReference>
<protein>
    <recommendedName>
        <fullName evidence="6">RRM domain-containing protein</fullName>
    </recommendedName>
</protein>
<feature type="region of interest" description="Disordered" evidence="4">
    <location>
        <begin position="405"/>
        <end position="432"/>
    </location>
</feature>
<dbReference type="SUPFAM" id="SSF54928">
    <property type="entry name" value="RNA-binding domain, RBD"/>
    <property type="match status" value="2"/>
</dbReference>
<evidence type="ECO:0000256" key="2">
    <source>
        <dbReference type="ARBA" id="ARBA00023242"/>
    </source>
</evidence>
<evidence type="ECO:0000256" key="1">
    <source>
        <dbReference type="ARBA" id="ARBA00004123"/>
    </source>
</evidence>
<dbReference type="InterPro" id="IPR035979">
    <property type="entry name" value="RBD_domain_sf"/>
</dbReference>
<feature type="domain" description="RRM" evidence="6">
    <location>
        <begin position="737"/>
        <end position="815"/>
    </location>
</feature>
<proteinExistence type="predicted"/>
<evidence type="ECO:0000256" key="3">
    <source>
        <dbReference type="PROSITE-ProRule" id="PRU00176"/>
    </source>
</evidence>
<dbReference type="GO" id="GO:0003723">
    <property type="term" value="F:RNA binding"/>
    <property type="evidence" value="ECO:0007669"/>
    <property type="project" value="UniProtKB-UniRule"/>
</dbReference>
<dbReference type="Pfam" id="PF00076">
    <property type="entry name" value="RRM_1"/>
    <property type="match status" value="1"/>
</dbReference>
<sequence length="821" mass="90647">MSIGPPSNRWVLPLFLGFLLVVLVGRLTLKAPWYQQPPLGSYPEEHGYGDQLGGMCTAESDYKHQNNRFGVFMRNIVARDYASASHLYDGEFKFVTDGCSRDQVTTSYGFKYEPASPGSPCLWGNTPPLKLLPVAALARALGVTTIIESGRRGGASALAYHQLGFHVISVEFEPIAEVEHALRQLAPSIELVNGDAMVEVPRILDRLSPGETVGVVIDGPKLQPQHDLWATIKSKVRFGALDDVNSTPGKYRRHQKNIMKTYHPYWSTSDDAYMNMQAPKDLRWADARAAGLGLLHDFAKVILGVSSKDNCLRQSECSTKLGMAFLLVEPSKEAIERPQAVFLPSACTTPCCSEVSNKSPDLNFGKKCLPLVSASAPTSPRGRISRLGKRFGVRVTLRDTFLQFEPEQRQQPGGSGEKVEQNGTMHGSSGLIRVSSEPDVHDLERKHRFADHHWITAAAGSSTEKCQAEPTQHLLSAPLDAVFDSMVPEELFEEEEPSATAFASSAMVDLARLSGDLGSGDNILNAEIVDFPNQQYGGGPLSVHEDARQAELEAAVAVEDDEEKTTVMIRHFPRHLSQQDIIDTMLVPDGLILGQDIDFFYSPINFRTLQNAGYCFINFRSPTKARECIDRFNTPTVEWTACWARVQGAQANRNHYKNSPVVKMPEKYRPKWFDQDGKQVDFCAPEETDDALDITDNLIPPGPAGGSSVRECEPNVSSSPRARLGPLSAGGKQAPSHKVFVGGLDAQTRAEDLLVYFSQFGDVIDCVVKRNNMTGASRGFGFCTFLSPESYAKCLMYRSWHQIRGRSISVQPYSRRRGKRS</sequence>
<dbReference type="AlphaFoldDB" id="A0A7J6PMZ6"/>
<name>A0A7J6PMZ6_PEROL</name>
<dbReference type="EMBL" id="JABANP010000006">
    <property type="protein sequence ID" value="KAF4696980.1"/>
    <property type="molecule type" value="Genomic_DNA"/>
</dbReference>
<dbReference type="PANTHER" id="PTHR48033">
    <property type="entry name" value="RNA-BINDING (RRM/RBD/RNP MOTIFS) FAMILY PROTEIN"/>
    <property type="match status" value="1"/>
</dbReference>
<comment type="subcellular location">
    <subcellularLocation>
        <location evidence="1">Nucleus</location>
    </subcellularLocation>
</comment>
<evidence type="ECO:0000259" key="6">
    <source>
        <dbReference type="PROSITE" id="PS50102"/>
    </source>
</evidence>
<dbReference type="Gene3D" id="3.30.70.330">
    <property type="match status" value="1"/>
</dbReference>
<feature type="signal peptide" evidence="5">
    <location>
        <begin position="1"/>
        <end position="26"/>
    </location>
</feature>
<dbReference type="InterPro" id="IPR000504">
    <property type="entry name" value="RRM_dom"/>
</dbReference>